<dbReference type="Proteomes" id="UP000295773">
    <property type="component" value="Unassembled WGS sequence"/>
</dbReference>
<accession>A0A4R3T3U6</accession>
<dbReference type="RefSeq" id="WP_117547710.1">
    <property type="nucleotide sequence ID" value="NZ_JADPGE010000016.1"/>
</dbReference>
<protein>
    <submittedName>
        <fullName evidence="2">DUF2974 family protein</fullName>
    </submittedName>
</protein>
<proteinExistence type="predicted"/>
<dbReference type="SUPFAM" id="SSF53474">
    <property type="entry name" value="alpha/beta-Hydrolases"/>
    <property type="match status" value="1"/>
</dbReference>
<evidence type="ECO:0000313" key="3">
    <source>
        <dbReference type="Proteomes" id="UP000295773"/>
    </source>
</evidence>
<dbReference type="InterPro" id="IPR024499">
    <property type="entry name" value="Mbeg1-like"/>
</dbReference>
<feature type="coiled-coil region" evidence="1">
    <location>
        <begin position="386"/>
        <end position="439"/>
    </location>
</feature>
<reference evidence="2 3" key="1">
    <citation type="submission" date="2019-03" db="EMBL/GenBank/DDBJ databases">
        <title>Genomic Encyclopedia of Type Strains, Phase IV (KMG-IV): sequencing the most valuable type-strain genomes for metagenomic binning, comparative biology and taxonomic classification.</title>
        <authorList>
            <person name="Goeker M."/>
        </authorList>
    </citation>
    <scope>NUCLEOTIDE SEQUENCE [LARGE SCALE GENOMIC DNA]</scope>
    <source>
        <strain evidence="2 3">DSM 29481</strain>
    </source>
</reference>
<dbReference type="EMBL" id="SMBP01000020">
    <property type="protein sequence ID" value="TCU56258.1"/>
    <property type="molecule type" value="Genomic_DNA"/>
</dbReference>
<dbReference type="Gene3D" id="3.40.50.1820">
    <property type="entry name" value="alpha/beta hydrolase"/>
    <property type="match status" value="1"/>
</dbReference>
<keyword evidence="3" id="KW-1185">Reference proteome</keyword>
<dbReference type="AlphaFoldDB" id="A0A4R3T3U6"/>
<dbReference type="InterPro" id="IPR029058">
    <property type="entry name" value="AB_hydrolase_fold"/>
</dbReference>
<gene>
    <name evidence="2" type="ORF">EDD61_12057</name>
</gene>
<dbReference type="Pfam" id="PF11187">
    <property type="entry name" value="Mbeg1-like"/>
    <property type="match status" value="1"/>
</dbReference>
<evidence type="ECO:0000256" key="1">
    <source>
        <dbReference type="SAM" id="Coils"/>
    </source>
</evidence>
<name>A0A4R3T3U6_9FIRM</name>
<sequence>MLQEEVFFDLSLLSYFNSYGTGIRVADMIRRILADTSLVEDYGHLADFRLNLALLKSISLEHYETMRVREYFDDNANSGVVYYIFETDEELIFAFRGSEAFDDIRHETGWQDWMDNFRMFLKEPTYQQIFTLHCLHTTQITKPFYLCGHSKGGNLALYCALTMRQDLQELLLGVVSFNAPGITKDIFNLYQERIEDSEFQRKLLIFENENDCISSFFEHMKEPYYIRSTFPCGTMEELYHNHNLYAMQEFRHNAFLLAEKKTAVPKVVYHFVNDFFVNLKEERLQKLVARMDDYFESGLSMSELYRVLIYHISKYTSLFEDIDYEEIKTITFQDLIERRKTKQLLEKVKGLQPKDALRKAYDVVGNLSAINKLNELDISQITQGFIHNYELLMNKTTQNLQDLLTQNNERILQAMRSIRNRSAQEIKEQNEKEEDLQSD</sequence>
<comment type="caution">
    <text evidence="2">The sequence shown here is derived from an EMBL/GenBank/DDBJ whole genome shotgun (WGS) entry which is preliminary data.</text>
</comment>
<organism evidence="2 3">
    <name type="scientific">Longicatena caecimuris</name>
    <dbReference type="NCBI Taxonomy" id="1796635"/>
    <lineage>
        <taxon>Bacteria</taxon>
        <taxon>Bacillati</taxon>
        <taxon>Bacillota</taxon>
        <taxon>Erysipelotrichia</taxon>
        <taxon>Erysipelotrichales</taxon>
        <taxon>Erysipelotrichaceae</taxon>
        <taxon>Longicatena</taxon>
    </lineage>
</organism>
<keyword evidence="1" id="KW-0175">Coiled coil</keyword>
<evidence type="ECO:0000313" key="2">
    <source>
        <dbReference type="EMBL" id="TCU56258.1"/>
    </source>
</evidence>